<dbReference type="AlphaFoldDB" id="A0A422NZB0"/>
<dbReference type="Proteomes" id="UP000283634">
    <property type="component" value="Unassembled WGS sequence"/>
</dbReference>
<dbReference type="EMBL" id="MKGL01000027">
    <property type="protein sequence ID" value="RNF10761.1"/>
    <property type="molecule type" value="Genomic_DNA"/>
</dbReference>
<proteinExistence type="predicted"/>
<dbReference type="RefSeq" id="XP_029241758.1">
    <property type="nucleotide sequence ID" value="XM_029378374.1"/>
</dbReference>
<comment type="caution">
    <text evidence="1">The sequence shown here is derived from an EMBL/GenBank/DDBJ whole genome shotgun (WGS) entry which is preliminary data.</text>
</comment>
<gene>
    <name evidence="1" type="ORF">TraAM80_01322</name>
</gene>
<accession>A0A422NZB0</accession>
<reference evidence="1 2" key="1">
    <citation type="journal article" date="2018" name="BMC Genomics">
        <title>Genomic comparison of Trypanosoma conorhini and Trypanosoma rangeli to Trypanosoma cruzi strains of high and low virulence.</title>
        <authorList>
            <person name="Bradwell K.R."/>
            <person name="Koparde V.N."/>
            <person name="Matveyev A.V."/>
            <person name="Serrano M.G."/>
            <person name="Alves J.M."/>
            <person name="Parikh H."/>
            <person name="Huang B."/>
            <person name="Lee V."/>
            <person name="Espinosa-Alvarez O."/>
            <person name="Ortiz P.A."/>
            <person name="Costa-Martins A.G."/>
            <person name="Teixeira M.M."/>
            <person name="Buck G.A."/>
        </authorList>
    </citation>
    <scope>NUCLEOTIDE SEQUENCE [LARGE SCALE GENOMIC DNA]</scope>
    <source>
        <strain evidence="1 2">AM80</strain>
    </source>
</reference>
<evidence type="ECO:0000313" key="2">
    <source>
        <dbReference type="Proteomes" id="UP000283634"/>
    </source>
</evidence>
<name>A0A422NZB0_TRYRA</name>
<evidence type="ECO:0000313" key="1">
    <source>
        <dbReference type="EMBL" id="RNF10761.1"/>
    </source>
</evidence>
<organism evidence="1 2">
    <name type="scientific">Trypanosoma rangeli</name>
    <dbReference type="NCBI Taxonomy" id="5698"/>
    <lineage>
        <taxon>Eukaryota</taxon>
        <taxon>Discoba</taxon>
        <taxon>Euglenozoa</taxon>
        <taxon>Kinetoplastea</taxon>
        <taxon>Metakinetoplastina</taxon>
        <taxon>Trypanosomatida</taxon>
        <taxon>Trypanosomatidae</taxon>
        <taxon>Trypanosoma</taxon>
        <taxon>Herpetosoma</taxon>
    </lineage>
</organism>
<dbReference type="GeneID" id="40325255"/>
<dbReference type="VEuPathDB" id="TriTrypDB:TRSC58_04230"/>
<sequence length="160" mass="17178">MLQCGVLSCTRVLQFAWRQSYRDMLPPAATAAYVRGQLRPCDPCGGVSVPVVVESPSDAAGVYAFAAQPTALAVRTLCEVARPAPPPSLTERARALARLSAVLRENAALLASADALVIQGCACAMHASRSALHWTSLPCASSGCTRPREHHQQQRRRMRL</sequence>
<protein>
    <submittedName>
        <fullName evidence="1">Uncharacterized protein</fullName>
    </submittedName>
</protein>
<keyword evidence="2" id="KW-1185">Reference proteome</keyword>